<protein>
    <submittedName>
        <fullName evidence="9">Multiple sugar transport system permease protein</fullName>
    </submittedName>
</protein>
<evidence type="ECO:0000256" key="1">
    <source>
        <dbReference type="ARBA" id="ARBA00004651"/>
    </source>
</evidence>
<keyword evidence="2 7" id="KW-0813">Transport</keyword>
<dbReference type="AlphaFoldDB" id="A0A841I221"/>
<proteinExistence type="inferred from homology"/>
<evidence type="ECO:0000256" key="2">
    <source>
        <dbReference type="ARBA" id="ARBA00022448"/>
    </source>
</evidence>
<reference evidence="9 10" key="1">
    <citation type="submission" date="2020-08" db="EMBL/GenBank/DDBJ databases">
        <title>Genomic Encyclopedia of Type Strains, Phase IV (KMG-IV): sequencing the most valuable type-strain genomes for metagenomic binning, comparative biology and taxonomic classification.</title>
        <authorList>
            <person name="Goeker M."/>
        </authorList>
    </citation>
    <scope>NUCLEOTIDE SEQUENCE [LARGE SCALE GENOMIC DNA]</scope>
    <source>
        <strain evidence="9 10">DSM 21458</strain>
    </source>
</reference>
<keyword evidence="5 7" id="KW-1133">Transmembrane helix</keyword>
<dbReference type="GO" id="GO:0005886">
    <property type="term" value="C:plasma membrane"/>
    <property type="evidence" value="ECO:0007669"/>
    <property type="project" value="UniProtKB-SubCell"/>
</dbReference>
<feature type="transmembrane region" description="Helical" evidence="7">
    <location>
        <begin position="217"/>
        <end position="238"/>
    </location>
</feature>
<comment type="subcellular location">
    <subcellularLocation>
        <location evidence="1 7">Cell membrane</location>
        <topology evidence="1 7">Multi-pass membrane protein</topology>
    </subcellularLocation>
</comment>
<comment type="caution">
    <text evidence="9">The sequence shown here is derived from an EMBL/GenBank/DDBJ whole genome shotgun (WGS) entry which is preliminary data.</text>
</comment>
<keyword evidence="3" id="KW-1003">Cell membrane</keyword>
<feature type="transmembrane region" description="Helical" evidence="7">
    <location>
        <begin position="77"/>
        <end position="103"/>
    </location>
</feature>
<dbReference type="EMBL" id="JACHHG010000009">
    <property type="protein sequence ID" value="MBB6099106.1"/>
    <property type="molecule type" value="Genomic_DNA"/>
</dbReference>
<evidence type="ECO:0000313" key="10">
    <source>
        <dbReference type="Proteomes" id="UP000569951"/>
    </source>
</evidence>
<keyword evidence="10" id="KW-1185">Reference proteome</keyword>
<feature type="transmembrane region" description="Helical" evidence="7">
    <location>
        <begin position="264"/>
        <end position="284"/>
    </location>
</feature>
<keyword evidence="6 7" id="KW-0472">Membrane</keyword>
<dbReference type="InterPro" id="IPR035906">
    <property type="entry name" value="MetI-like_sf"/>
</dbReference>
<dbReference type="InterPro" id="IPR051393">
    <property type="entry name" value="ABC_transporter_permease"/>
</dbReference>
<feature type="transmembrane region" description="Helical" evidence="7">
    <location>
        <begin position="155"/>
        <end position="179"/>
    </location>
</feature>
<keyword evidence="9" id="KW-0762">Sugar transport</keyword>
<evidence type="ECO:0000256" key="3">
    <source>
        <dbReference type="ARBA" id="ARBA00022475"/>
    </source>
</evidence>
<dbReference type="InterPro" id="IPR000515">
    <property type="entry name" value="MetI-like"/>
</dbReference>
<name>A0A841I221_9DEIO</name>
<dbReference type="RefSeq" id="WP_183987858.1">
    <property type="nucleotide sequence ID" value="NZ_JACHHG010000009.1"/>
</dbReference>
<dbReference type="CDD" id="cd06261">
    <property type="entry name" value="TM_PBP2"/>
    <property type="match status" value="1"/>
</dbReference>
<dbReference type="Pfam" id="PF00528">
    <property type="entry name" value="BPD_transp_1"/>
    <property type="match status" value="1"/>
</dbReference>
<dbReference type="Gene3D" id="1.10.3720.10">
    <property type="entry name" value="MetI-like"/>
    <property type="match status" value="1"/>
</dbReference>
<evidence type="ECO:0000256" key="6">
    <source>
        <dbReference type="ARBA" id="ARBA00023136"/>
    </source>
</evidence>
<keyword evidence="4 7" id="KW-0812">Transmembrane</keyword>
<evidence type="ECO:0000259" key="8">
    <source>
        <dbReference type="PROSITE" id="PS50928"/>
    </source>
</evidence>
<dbReference type="Proteomes" id="UP000569951">
    <property type="component" value="Unassembled WGS sequence"/>
</dbReference>
<feature type="transmembrane region" description="Helical" evidence="7">
    <location>
        <begin position="21"/>
        <end position="41"/>
    </location>
</feature>
<dbReference type="PANTHER" id="PTHR30193:SF37">
    <property type="entry name" value="INNER MEMBRANE ABC TRANSPORTER PERMEASE PROTEIN YCJO"/>
    <property type="match status" value="1"/>
</dbReference>
<dbReference type="SUPFAM" id="SSF161098">
    <property type="entry name" value="MetI-like"/>
    <property type="match status" value="1"/>
</dbReference>
<dbReference type="GO" id="GO:0055085">
    <property type="term" value="P:transmembrane transport"/>
    <property type="evidence" value="ECO:0007669"/>
    <property type="project" value="InterPro"/>
</dbReference>
<evidence type="ECO:0000313" key="9">
    <source>
        <dbReference type="EMBL" id="MBB6099106.1"/>
    </source>
</evidence>
<gene>
    <name evidence="9" type="ORF">HNR42_002542</name>
</gene>
<evidence type="ECO:0000256" key="5">
    <source>
        <dbReference type="ARBA" id="ARBA00022989"/>
    </source>
</evidence>
<organism evidence="9 10">
    <name type="scientific">Deinobacterium chartae</name>
    <dbReference type="NCBI Taxonomy" id="521158"/>
    <lineage>
        <taxon>Bacteria</taxon>
        <taxon>Thermotogati</taxon>
        <taxon>Deinococcota</taxon>
        <taxon>Deinococci</taxon>
        <taxon>Deinococcales</taxon>
        <taxon>Deinococcaceae</taxon>
        <taxon>Deinobacterium</taxon>
    </lineage>
</organism>
<feature type="domain" description="ABC transmembrane type-1" evidence="8">
    <location>
        <begin position="78"/>
        <end position="285"/>
    </location>
</feature>
<sequence>MQLTRPEPRPKARTRLKLVPGWWGLLPALAGMALFLGYPLIQVMGFSTLEWGGLGAGTPVGAQNYLRMTQDPELGRALLVTLGFAALTLPLYVLLSAFVAMELEGTRLERPIKALLFLPGLITVGASAISWYTLAAPEYGLISQLTGLNIPWDRSGFAALAVVAAFTLWQHLGYGVLVFSAALKNLPQEVLEAARVDGASEEALRWRIVLPLLRPSLVFLGVVGSLYALQSYTAVFLLTRGGPFGSTRVVGYYLYEVAFERYQLGYGAALSVGVLLLAFAVAAVQARRLRSEL</sequence>
<feature type="transmembrane region" description="Helical" evidence="7">
    <location>
        <begin position="115"/>
        <end position="135"/>
    </location>
</feature>
<evidence type="ECO:0000256" key="7">
    <source>
        <dbReference type="RuleBase" id="RU363032"/>
    </source>
</evidence>
<dbReference type="PROSITE" id="PS50928">
    <property type="entry name" value="ABC_TM1"/>
    <property type="match status" value="1"/>
</dbReference>
<dbReference type="PANTHER" id="PTHR30193">
    <property type="entry name" value="ABC TRANSPORTER PERMEASE PROTEIN"/>
    <property type="match status" value="1"/>
</dbReference>
<comment type="similarity">
    <text evidence="7">Belongs to the binding-protein-dependent transport system permease family.</text>
</comment>
<accession>A0A841I221</accession>
<evidence type="ECO:0000256" key="4">
    <source>
        <dbReference type="ARBA" id="ARBA00022692"/>
    </source>
</evidence>